<organism evidence="4">
    <name type="scientific">Edafosvirus sp</name>
    <dbReference type="NCBI Taxonomy" id="2487765"/>
    <lineage>
        <taxon>Viruses</taxon>
        <taxon>Varidnaviria</taxon>
        <taxon>Bamfordvirae</taxon>
        <taxon>Nucleocytoviricota</taxon>
        <taxon>Megaviricetes</taxon>
        <taxon>Imitervirales</taxon>
        <taxon>Mimiviridae</taxon>
        <taxon>Klosneuvirinae</taxon>
    </lineage>
</organism>
<accession>A0A3G4ZVL1</accession>
<dbReference type="InterPro" id="IPR003265">
    <property type="entry name" value="HhH-GPD_domain"/>
</dbReference>
<keyword evidence="2" id="KW-0234">DNA repair</keyword>
<dbReference type="SUPFAM" id="SSF48150">
    <property type="entry name" value="DNA-glycosylase"/>
    <property type="match status" value="1"/>
</dbReference>
<evidence type="ECO:0000313" key="4">
    <source>
        <dbReference type="EMBL" id="AYV78937.1"/>
    </source>
</evidence>
<dbReference type="GO" id="GO:0032993">
    <property type="term" value="C:protein-DNA complex"/>
    <property type="evidence" value="ECO:0007669"/>
    <property type="project" value="TreeGrafter"/>
</dbReference>
<dbReference type="InterPro" id="IPR051912">
    <property type="entry name" value="Alkylbase_DNA_Glycosylase/TA"/>
</dbReference>
<dbReference type="GO" id="GO:0008725">
    <property type="term" value="F:DNA-3-methyladenine glycosylase activity"/>
    <property type="evidence" value="ECO:0007669"/>
    <property type="project" value="TreeGrafter"/>
</dbReference>
<evidence type="ECO:0000256" key="1">
    <source>
        <dbReference type="ARBA" id="ARBA00022763"/>
    </source>
</evidence>
<proteinExistence type="predicted"/>
<name>A0A3G4ZVL1_9VIRU</name>
<dbReference type="SMART" id="SM00478">
    <property type="entry name" value="ENDO3c"/>
    <property type="match status" value="1"/>
</dbReference>
<dbReference type="InterPro" id="IPR037046">
    <property type="entry name" value="AlkA_N_sf"/>
</dbReference>
<dbReference type="GO" id="GO:0043916">
    <property type="term" value="F:DNA-7-methylguanine glycosylase activity"/>
    <property type="evidence" value="ECO:0007669"/>
    <property type="project" value="TreeGrafter"/>
</dbReference>
<dbReference type="GO" id="GO:0006285">
    <property type="term" value="P:base-excision repair, AP site formation"/>
    <property type="evidence" value="ECO:0007669"/>
    <property type="project" value="TreeGrafter"/>
</dbReference>
<dbReference type="PANTHER" id="PTHR43003:SF5">
    <property type="entry name" value="DNA-3-METHYLADENINE GLYCOSYLASE"/>
    <property type="match status" value="1"/>
</dbReference>
<dbReference type="Pfam" id="PF00730">
    <property type="entry name" value="HhH-GPD"/>
    <property type="match status" value="1"/>
</dbReference>
<dbReference type="Gene3D" id="3.30.310.20">
    <property type="entry name" value="DNA-3-methyladenine glycosylase AlkA, N-terminal domain"/>
    <property type="match status" value="1"/>
</dbReference>
<dbReference type="CDD" id="cd00056">
    <property type="entry name" value="ENDO3c"/>
    <property type="match status" value="1"/>
</dbReference>
<sequence length="293" mass="33739">MYTHTYKISLKGPCNFDFTLQLNKNDTYNDQLIQTLVIKNKIVVLFIKNIGSIEKPVIQFKIYSKHNVNINDVKNHIDKIIGEDIDLRRFYKDIRHDKVLKEITKQLYGLQLVMKSDPFESIMYAICEQQLSYTVSVSIEQKIIKKFGRSIEINGKTLYTIPIAEDIAKNATVAKLKSCGLSGTKAKSLLNIAKKIYKGDLDLDELRTYDTPTIIETLMELKGIGIWSAEYICIRGYGRYDTIMAEDSALQKNVSKYYKIKNITVDKVNKLAQSWDEWKGLASFYLFMAGHFL</sequence>
<protein>
    <submittedName>
        <fullName evidence="4">DNA-3-methyladenine glycosylase 2 family protein</fullName>
    </submittedName>
</protein>
<dbReference type="GO" id="GO:0006307">
    <property type="term" value="P:DNA alkylation repair"/>
    <property type="evidence" value="ECO:0007669"/>
    <property type="project" value="TreeGrafter"/>
</dbReference>
<evidence type="ECO:0000259" key="3">
    <source>
        <dbReference type="SMART" id="SM00478"/>
    </source>
</evidence>
<dbReference type="Gene3D" id="1.10.340.30">
    <property type="entry name" value="Hypothetical protein, domain 2"/>
    <property type="match status" value="1"/>
</dbReference>
<dbReference type="InterPro" id="IPR023170">
    <property type="entry name" value="HhH_base_excis_C"/>
</dbReference>
<dbReference type="PANTHER" id="PTHR43003">
    <property type="entry name" value="DNA-3-METHYLADENINE GLYCOSYLASE"/>
    <property type="match status" value="1"/>
</dbReference>
<evidence type="ECO:0000256" key="2">
    <source>
        <dbReference type="ARBA" id="ARBA00023204"/>
    </source>
</evidence>
<feature type="domain" description="HhH-GPD" evidence="3">
    <location>
        <begin position="127"/>
        <end position="293"/>
    </location>
</feature>
<dbReference type="InterPro" id="IPR011257">
    <property type="entry name" value="DNA_glycosylase"/>
</dbReference>
<gene>
    <name evidence="4" type="ORF">Edafosvirus54_2</name>
</gene>
<dbReference type="Gene3D" id="1.10.1670.10">
    <property type="entry name" value="Helix-hairpin-Helix base-excision DNA repair enzymes (C-terminal)"/>
    <property type="match status" value="1"/>
</dbReference>
<reference evidence="4" key="1">
    <citation type="submission" date="2018-10" db="EMBL/GenBank/DDBJ databases">
        <title>Hidden diversity of soil giant viruses.</title>
        <authorList>
            <person name="Schulz F."/>
            <person name="Alteio L."/>
            <person name="Goudeau D."/>
            <person name="Ryan E.M."/>
            <person name="Malmstrom R.R."/>
            <person name="Blanchard J."/>
            <person name="Woyke T."/>
        </authorList>
    </citation>
    <scope>NUCLEOTIDE SEQUENCE</scope>
    <source>
        <strain evidence="4">EDV1</strain>
    </source>
</reference>
<keyword evidence="1" id="KW-0227">DNA damage</keyword>
<dbReference type="EMBL" id="MK072119">
    <property type="protein sequence ID" value="AYV78937.1"/>
    <property type="molecule type" value="Genomic_DNA"/>
</dbReference>
<dbReference type="GO" id="GO:0032131">
    <property type="term" value="F:alkylated DNA binding"/>
    <property type="evidence" value="ECO:0007669"/>
    <property type="project" value="TreeGrafter"/>
</dbReference>